<evidence type="ECO:0000313" key="2">
    <source>
        <dbReference type="EMBL" id="ROP83515.1"/>
    </source>
</evidence>
<dbReference type="Pfam" id="PF03009">
    <property type="entry name" value="GDPD"/>
    <property type="match status" value="1"/>
</dbReference>
<dbReference type="RefSeq" id="WP_123693162.1">
    <property type="nucleotide sequence ID" value="NZ_AP019700.1"/>
</dbReference>
<feature type="domain" description="GP-PDE" evidence="1">
    <location>
        <begin position="18"/>
        <end position="254"/>
    </location>
</feature>
<dbReference type="InterPro" id="IPR017946">
    <property type="entry name" value="PLC-like_Pdiesterase_TIM-brl"/>
</dbReference>
<dbReference type="PANTHER" id="PTHR46211">
    <property type="entry name" value="GLYCEROPHOSPHORYL DIESTER PHOSPHODIESTERASE"/>
    <property type="match status" value="1"/>
</dbReference>
<dbReference type="EMBL" id="RJKX01000016">
    <property type="protein sequence ID" value="ROP83515.1"/>
    <property type="molecule type" value="Genomic_DNA"/>
</dbReference>
<keyword evidence="3" id="KW-1185">Reference proteome</keyword>
<dbReference type="GO" id="GO:0008081">
    <property type="term" value="F:phosphoric diester hydrolase activity"/>
    <property type="evidence" value="ECO:0007669"/>
    <property type="project" value="InterPro"/>
</dbReference>
<sequence>MGHLASIFAGSSRPAAATTIVAHRGAAGLWVENSLSAFRHSLAAGYLAVEFDVHFTRDRVPVVIHDLTVDRTTDGKGAVADMDLADLRRLRLTGTDGEQVPTLAELLDVLHPAGATAIVEIKFAADPPGHDDHCRALADILEQAGMRERVTISAFDWRSVVAVAKLGRGFDLTGVLRGRDIAGAAGAVAAARRLKEIGGAQLGLEFAAIDAGIVAACAAEGVGLGAWTPNEAADLARMRELGVGWIITDRPDRA</sequence>
<organism evidence="2 3">
    <name type="scientific">Stella humosa</name>
    <dbReference type="NCBI Taxonomy" id="94"/>
    <lineage>
        <taxon>Bacteria</taxon>
        <taxon>Pseudomonadati</taxon>
        <taxon>Pseudomonadota</taxon>
        <taxon>Alphaproteobacteria</taxon>
        <taxon>Rhodospirillales</taxon>
        <taxon>Stellaceae</taxon>
        <taxon>Stella</taxon>
    </lineage>
</organism>
<dbReference type="Gene3D" id="3.20.20.190">
    <property type="entry name" value="Phosphatidylinositol (PI) phosphodiesterase"/>
    <property type="match status" value="1"/>
</dbReference>
<dbReference type="PANTHER" id="PTHR46211:SF1">
    <property type="entry name" value="GLYCEROPHOSPHODIESTER PHOSPHODIESTERASE, CYTOPLASMIC"/>
    <property type="match status" value="1"/>
</dbReference>
<dbReference type="GO" id="GO:0006629">
    <property type="term" value="P:lipid metabolic process"/>
    <property type="evidence" value="ECO:0007669"/>
    <property type="project" value="InterPro"/>
</dbReference>
<dbReference type="AlphaFoldDB" id="A0A3N1L1X4"/>
<evidence type="ECO:0000313" key="3">
    <source>
        <dbReference type="Proteomes" id="UP000278222"/>
    </source>
</evidence>
<dbReference type="Proteomes" id="UP000278222">
    <property type="component" value="Unassembled WGS sequence"/>
</dbReference>
<proteinExistence type="predicted"/>
<dbReference type="PROSITE" id="PS51704">
    <property type="entry name" value="GP_PDE"/>
    <property type="match status" value="1"/>
</dbReference>
<dbReference type="OrthoDB" id="9787897at2"/>
<comment type="caution">
    <text evidence="2">The sequence shown here is derived from an EMBL/GenBank/DDBJ whole genome shotgun (WGS) entry which is preliminary data.</text>
</comment>
<dbReference type="SUPFAM" id="SSF51695">
    <property type="entry name" value="PLC-like phosphodiesterases"/>
    <property type="match status" value="1"/>
</dbReference>
<name>A0A3N1L1X4_9PROT</name>
<protein>
    <submittedName>
        <fullName evidence="2">Glycerophosphoryl diester phosphodiesterase</fullName>
    </submittedName>
</protein>
<gene>
    <name evidence="2" type="ORF">EDC65_4163</name>
</gene>
<evidence type="ECO:0000259" key="1">
    <source>
        <dbReference type="PROSITE" id="PS51704"/>
    </source>
</evidence>
<dbReference type="InterPro" id="IPR030395">
    <property type="entry name" value="GP_PDE_dom"/>
</dbReference>
<reference evidence="2 3" key="1">
    <citation type="submission" date="2018-11" db="EMBL/GenBank/DDBJ databases">
        <title>Genomic Encyclopedia of Type Strains, Phase IV (KMG-IV): sequencing the most valuable type-strain genomes for metagenomic binning, comparative biology and taxonomic classification.</title>
        <authorList>
            <person name="Goeker M."/>
        </authorList>
    </citation>
    <scope>NUCLEOTIDE SEQUENCE [LARGE SCALE GENOMIC DNA]</scope>
    <source>
        <strain evidence="2 3">DSM 5900</strain>
    </source>
</reference>
<accession>A0A3N1L1X4</accession>